<dbReference type="EMBL" id="JANIIK010000038">
    <property type="protein sequence ID" value="KAJ3610142.1"/>
    <property type="molecule type" value="Genomic_DNA"/>
</dbReference>
<dbReference type="Pfam" id="PF22779">
    <property type="entry name" value="OB_SHLD2_2nd"/>
    <property type="match status" value="1"/>
</dbReference>
<feature type="domain" description="Shieldin complex subunit 2 second OB fold" evidence="4">
    <location>
        <begin position="481"/>
        <end position="530"/>
    </location>
</feature>
<dbReference type="GO" id="GO:0010569">
    <property type="term" value="P:regulation of double-strand break repair via homologous recombination"/>
    <property type="evidence" value="ECO:0007669"/>
    <property type="project" value="TreeGrafter"/>
</dbReference>
<dbReference type="PANTHER" id="PTHR14495:SF2">
    <property type="entry name" value="SHIELDIN COMPLEX SUBUNIT 2"/>
    <property type="match status" value="1"/>
</dbReference>
<name>A0A9Q0ET59_9TELE</name>
<dbReference type="Proteomes" id="UP001148018">
    <property type="component" value="Unassembled WGS sequence"/>
</dbReference>
<feature type="domain" description="Shieldin complex subunit 2 C-terminal" evidence="2">
    <location>
        <begin position="584"/>
        <end position="672"/>
    </location>
</feature>
<organism evidence="5 6">
    <name type="scientific">Muraenolepis orangiensis</name>
    <name type="common">Patagonian moray cod</name>
    <dbReference type="NCBI Taxonomy" id="630683"/>
    <lineage>
        <taxon>Eukaryota</taxon>
        <taxon>Metazoa</taxon>
        <taxon>Chordata</taxon>
        <taxon>Craniata</taxon>
        <taxon>Vertebrata</taxon>
        <taxon>Euteleostomi</taxon>
        <taxon>Actinopterygii</taxon>
        <taxon>Neopterygii</taxon>
        <taxon>Teleostei</taxon>
        <taxon>Neoteleostei</taxon>
        <taxon>Acanthomorphata</taxon>
        <taxon>Zeiogadaria</taxon>
        <taxon>Gadariae</taxon>
        <taxon>Gadiformes</taxon>
        <taxon>Muraenolepidoidei</taxon>
        <taxon>Muraenolepididae</taxon>
        <taxon>Muraenolepis</taxon>
    </lineage>
</organism>
<dbReference type="GO" id="GO:0005634">
    <property type="term" value="C:nucleus"/>
    <property type="evidence" value="ECO:0007669"/>
    <property type="project" value="TreeGrafter"/>
</dbReference>
<keyword evidence="6" id="KW-1185">Reference proteome</keyword>
<dbReference type="AlphaFoldDB" id="A0A9Q0ET59"/>
<comment type="caution">
    <text evidence="5">The sequence shown here is derived from an EMBL/GenBank/DDBJ whole genome shotgun (WGS) entry which is preliminary data.</text>
</comment>
<feature type="region of interest" description="Disordered" evidence="1">
    <location>
        <begin position="45"/>
        <end position="131"/>
    </location>
</feature>
<dbReference type="OrthoDB" id="5963585at2759"/>
<feature type="region of interest" description="Disordered" evidence="1">
    <location>
        <begin position="182"/>
        <end position="239"/>
    </location>
</feature>
<feature type="compositionally biased region" description="Gly residues" evidence="1">
    <location>
        <begin position="263"/>
        <end position="275"/>
    </location>
</feature>
<evidence type="ECO:0000313" key="5">
    <source>
        <dbReference type="EMBL" id="KAJ3610142.1"/>
    </source>
</evidence>
<evidence type="ECO:0000256" key="1">
    <source>
        <dbReference type="SAM" id="MobiDB-lite"/>
    </source>
</evidence>
<feature type="domain" description="Shieldin complex subunit 2 C-terminal" evidence="2">
    <location>
        <begin position="673"/>
        <end position="724"/>
    </location>
</feature>
<gene>
    <name evidence="5" type="ORF">NHX12_022236</name>
</gene>
<reference evidence="5" key="1">
    <citation type="submission" date="2022-07" db="EMBL/GenBank/DDBJ databases">
        <title>Chromosome-level genome of Muraenolepis orangiensis.</title>
        <authorList>
            <person name="Kim J."/>
        </authorList>
    </citation>
    <scope>NUCLEOTIDE SEQUENCE</scope>
    <source>
        <strain evidence="5">KU_S4_2022</strain>
        <tissue evidence="5">Muscle</tissue>
    </source>
</reference>
<dbReference type="GO" id="GO:0035861">
    <property type="term" value="C:site of double-strand break"/>
    <property type="evidence" value="ECO:0007669"/>
    <property type="project" value="TreeGrafter"/>
</dbReference>
<feature type="domain" description="Shieldin complex subunit 2 first OB fold" evidence="3">
    <location>
        <begin position="314"/>
        <end position="454"/>
    </location>
</feature>
<evidence type="ECO:0000259" key="4">
    <source>
        <dbReference type="Pfam" id="PF22779"/>
    </source>
</evidence>
<protein>
    <recommendedName>
        <fullName evidence="7">Shieldin complex subunit 2 C-terminal domain-containing protein</fullName>
    </recommendedName>
</protein>
<evidence type="ECO:0000259" key="2">
    <source>
        <dbReference type="Pfam" id="PF15793"/>
    </source>
</evidence>
<proteinExistence type="predicted"/>
<sequence length="728" mass="78322">MTDNKKKKIHVFLGAPPASTLQGECESGLEELAWPPAAPWSSVELSWQDGRLRPPAGELLEEQQRDEPTGRGPSQSLPPGQVCQPSADIAELCSKPADGPQNQGQDPSHAEESSCLRPGGRSRRDDESTADPEDLCVASLCDYLASCFPEAGSAPRAAPPAVSLQTQYLSTWTLSQALVLRARSRSQSAASPEKTPPPPHPARPPSTPQSSSTPELFSPAPSKTTPPSMATPPQLGSMDLFGWSVEESGVVLEATPDGVLCSQGGGPAEPGGPREGPGSDPTSPSTPPDKRLRRMNPECTGVTTSVAPLPGTRSLQGPTSLLAQCVEPGRTGPGRKYSVLVAAVHPCHLKEIRVKSGVWAGSSIPLATIVVTDQSGVEVKVVLWRRAAFWALAVFPGDILLITGLEVNHDTWRGETLLRSCYSSKLLNLGPLTTSTSPPAPRCVSGEALSALCAFVGEHRPLLASLSRRAPQSLDSLPYNAVLSVEQGDGQQGTLVLWGSSLAWLPRITRNTEAVWDFRVLLVRDNVTSDLPELHSTPWGVVQPVFPQDSRAREFCRSPGPPGNPELDLRTLLSQRYSGDVDLRVNIVSFQFQASISQNAPLALLDNEAPLEHILETLAGDVTYSGCGRCAFELGTDAHGIYLPCYPCLPHTSVRRYYRPVVLAVREGSSQVWSEIRHVGLVAERIQSLVSRPLKSFLLTVRSHFLCDENSVPLVQDFLLLDFQFLGE</sequence>
<evidence type="ECO:0000259" key="3">
    <source>
        <dbReference type="Pfam" id="PF21669"/>
    </source>
</evidence>
<dbReference type="Pfam" id="PF15793">
    <property type="entry name" value="SHLD2_C"/>
    <property type="match status" value="2"/>
</dbReference>
<evidence type="ECO:0000313" key="6">
    <source>
        <dbReference type="Proteomes" id="UP001148018"/>
    </source>
</evidence>
<feature type="region of interest" description="Disordered" evidence="1">
    <location>
        <begin position="257"/>
        <end position="296"/>
    </location>
</feature>
<feature type="compositionally biased region" description="Pro residues" evidence="1">
    <location>
        <begin position="194"/>
        <end position="207"/>
    </location>
</feature>
<dbReference type="InterPro" id="IPR031589">
    <property type="entry name" value="SHLD2_C"/>
</dbReference>
<dbReference type="InterPro" id="IPR053944">
    <property type="entry name" value="SHLD2_OB2"/>
</dbReference>
<dbReference type="InterPro" id="IPR049507">
    <property type="entry name" value="SHLD2_OB1"/>
</dbReference>
<accession>A0A9Q0ET59</accession>
<evidence type="ECO:0008006" key="7">
    <source>
        <dbReference type="Google" id="ProtNLM"/>
    </source>
</evidence>
<dbReference type="PANTHER" id="PTHR14495">
    <property type="entry name" value="SHIELDIN COMPLEX SUBUNIT 2"/>
    <property type="match status" value="1"/>
</dbReference>
<dbReference type="Pfam" id="PF21669">
    <property type="entry name" value="SHLD2_OB1"/>
    <property type="match status" value="1"/>
</dbReference>
<dbReference type="InterPro" id="IPR029715">
    <property type="entry name" value="FAM35A"/>
</dbReference>